<dbReference type="PANTHER" id="PTHR43825">
    <property type="entry name" value="PYRUVATE DEHYDROGENASE E1 COMPONENT"/>
    <property type="match status" value="1"/>
</dbReference>
<comment type="cofactor">
    <cofactor evidence="1">
        <name>thiamine diphosphate</name>
        <dbReference type="ChEBI" id="CHEBI:58937"/>
    </cofactor>
</comment>
<proteinExistence type="inferred from homology"/>
<dbReference type="Gene3D" id="3.40.50.970">
    <property type="match status" value="1"/>
</dbReference>
<accession>A0AB38A778</accession>
<evidence type="ECO:0000256" key="2">
    <source>
        <dbReference type="ARBA" id="ARBA00007131"/>
    </source>
</evidence>
<dbReference type="Gene3D" id="3.40.50.920">
    <property type="match status" value="1"/>
</dbReference>
<comment type="caution">
    <text evidence="5">The sequence shown here is derived from an EMBL/GenBank/DDBJ whole genome shotgun (WGS) entry which is preliminary data.</text>
</comment>
<dbReference type="InterPro" id="IPR005475">
    <property type="entry name" value="Transketolase-like_Pyr-bd"/>
</dbReference>
<feature type="domain" description="Transketolase-like pyrimidine-binding" evidence="4">
    <location>
        <begin position="6"/>
        <end position="170"/>
    </location>
</feature>
<dbReference type="SUPFAM" id="SSF52518">
    <property type="entry name" value="Thiamin diphosphate-binding fold (THDP-binding)"/>
    <property type="match status" value="1"/>
</dbReference>
<dbReference type="PANTHER" id="PTHR43825:SF1">
    <property type="entry name" value="TRANSKETOLASE-LIKE PYRIMIDINE-BINDING DOMAIN-CONTAINING PROTEIN"/>
    <property type="match status" value="1"/>
</dbReference>
<dbReference type="EMBL" id="FNSH01000001">
    <property type="protein sequence ID" value="SEB82733.1"/>
    <property type="molecule type" value="Genomic_DNA"/>
</dbReference>
<keyword evidence="3" id="KW-0786">Thiamine pyrophosphate</keyword>
<dbReference type="CDD" id="cd07033">
    <property type="entry name" value="TPP_PYR_DXS_TK_like"/>
    <property type="match status" value="1"/>
</dbReference>
<dbReference type="InterPro" id="IPR009014">
    <property type="entry name" value="Transketo_C/PFOR_II"/>
</dbReference>
<dbReference type="FunFam" id="3.40.50.970:FF:000129">
    <property type="entry name" value="Transketolase"/>
    <property type="match status" value="1"/>
</dbReference>
<evidence type="ECO:0000256" key="3">
    <source>
        <dbReference type="ARBA" id="ARBA00023052"/>
    </source>
</evidence>
<dbReference type="GO" id="GO:0000287">
    <property type="term" value="F:magnesium ion binding"/>
    <property type="evidence" value="ECO:0007669"/>
    <property type="project" value="UniProtKB-ARBA"/>
</dbReference>
<dbReference type="Pfam" id="PF02780">
    <property type="entry name" value="Transketolase_C"/>
    <property type="match status" value="1"/>
</dbReference>
<dbReference type="SUPFAM" id="SSF52922">
    <property type="entry name" value="TK C-terminal domain-like"/>
    <property type="match status" value="1"/>
</dbReference>
<dbReference type="Pfam" id="PF02779">
    <property type="entry name" value="Transket_pyr"/>
    <property type="match status" value="1"/>
</dbReference>
<evidence type="ECO:0000313" key="6">
    <source>
        <dbReference type="Proteomes" id="UP000183687"/>
    </source>
</evidence>
<name>A0AB38A778_9ACTN</name>
<evidence type="ECO:0000259" key="4">
    <source>
        <dbReference type="SMART" id="SM00861"/>
    </source>
</evidence>
<evidence type="ECO:0000256" key="1">
    <source>
        <dbReference type="ARBA" id="ARBA00001964"/>
    </source>
</evidence>
<evidence type="ECO:0000313" key="5">
    <source>
        <dbReference type="EMBL" id="SEB82733.1"/>
    </source>
</evidence>
<gene>
    <name evidence="5" type="ORF">SAMN04489746_1132</name>
</gene>
<dbReference type="InterPro" id="IPR051157">
    <property type="entry name" value="PDH/Transketolase"/>
</dbReference>
<dbReference type="InterPro" id="IPR033248">
    <property type="entry name" value="Transketolase_C"/>
</dbReference>
<dbReference type="SMART" id="SM00861">
    <property type="entry name" value="Transket_pyr"/>
    <property type="match status" value="1"/>
</dbReference>
<organism evidence="5 6">
    <name type="scientific">Atopobium minutum</name>
    <dbReference type="NCBI Taxonomy" id="1381"/>
    <lineage>
        <taxon>Bacteria</taxon>
        <taxon>Bacillati</taxon>
        <taxon>Actinomycetota</taxon>
        <taxon>Coriobacteriia</taxon>
        <taxon>Coriobacteriales</taxon>
        <taxon>Atopobiaceae</taxon>
        <taxon>Atopobium</taxon>
    </lineage>
</organism>
<comment type="similarity">
    <text evidence="2">Belongs to the transketolase family.</text>
</comment>
<dbReference type="RefSeq" id="WP_002564224.1">
    <property type="nucleotide sequence ID" value="NZ_FNSH01000001.1"/>
</dbReference>
<sequence length="307" mass="32895">MDYQLISLRTLVGDALNAAFEKHSNIFVLDADLAGSTTAAQFAAKHPEHFVETGIAEQNALSAAAGIAVEGGIPFFVDFSLFITGTCWTQIRQACYGNLNVKMIGTHNGMDGGYDGATHHANEDIAVMRAIPDLTILDPFNPDELYDAIDCAIAIKGPVFIRTTRGDVPNLPATERIAPGKAQIVCDKGQDFALIYEGSTTDLAMRSFEAALQRNLNGKLVNISSIKPVDTKLLRTLAQDVKRIITVENHSVIGGVGSLVAETICDIPSHAPLYRIGVNDVFTESGPGDALKEKYGLTVDHVLSLLA</sequence>
<dbReference type="InterPro" id="IPR029061">
    <property type="entry name" value="THDP-binding"/>
</dbReference>
<dbReference type="Proteomes" id="UP000183687">
    <property type="component" value="Unassembled WGS sequence"/>
</dbReference>
<dbReference type="AlphaFoldDB" id="A0AB38A778"/>
<reference evidence="5 6" key="1">
    <citation type="submission" date="2016-10" db="EMBL/GenBank/DDBJ databases">
        <authorList>
            <person name="Varghese N."/>
            <person name="Submissions S."/>
        </authorList>
    </citation>
    <scope>NUCLEOTIDE SEQUENCE [LARGE SCALE GENOMIC DNA]</scope>
    <source>
        <strain evidence="5 6">DSM 20586</strain>
    </source>
</reference>
<protein>
    <submittedName>
        <fullName evidence="5">Transketolase</fullName>
    </submittedName>
</protein>